<dbReference type="InterPro" id="IPR011010">
    <property type="entry name" value="DNA_brk_join_enz"/>
</dbReference>
<proteinExistence type="predicted"/>
<dbReference type="InterPro" id="IPR002104">
    <property type="entry name" value="Integrase_catalytic"/>
</dbReference>
<reference evidence="3" key="1">
    <citation type="submission" date="2019-08" db="EMBL/GenBank/DDBJ databases">
        <authorList>
            <person name="Kucharzyk K."/>
            <person name="Murdoch R.W."/>
            <person name="Higgins S."/>
            <person name="Loffler F."/>
        </authorList>
    </citation>
    <scope>NUCLEOTIDE SEQUENCE</scope>
</reference>
<comment type="caution">
    <text evidence="3">The sequence shown here is derived from an EMBL/GenBank/DDBJ whole genome shotgun (WGS) entry which is preliminary data.</text>
</comment>
<dbReference type="AlphaFoldDB" id="A0A645CJT0"/>
<evidence type="ECO:0000256" key="1">
    <source>
        <dbReference type="ARBA" id="ARBA00023172"/>
    </source>
</evidence>
<dbReference type="GO" id="GO:0015074">
    <property type="term" value="P:DNA integration"/>
    <property type="evidence" value="ECO:0007669"/>
    <property type="project" value="InterPro"/>
</dbReference>
<dbReference type="EMBL" id="VSSQ01027795">
    <property type="protein sequence ID" value="MPM77216.1"/>
    <property type="molecule type" value="Genomic_DNA"/>
</dbReference>
<evidence type="ECO:0000259" key="2">
    <source>
        <dbReference type="Pfam" id="PF00589"/>
    </source>
</evidence>
<dbReference type="Gene3D" id="1.10.443.10">
    <property type="entry name" value="Intergrase catalytic core"/>
    <property type="match status" value="1"/>
</dbReference>
<organism evidence="3">
    <name type="scientific">bioreactor metagenome</name>
    <dbReference type="NCBI Taxonomy" id="1076179"/>
    <lineage>
        <taxon>unclassified sequences</taxon>
        <taxon>metagenomes</taxon>
        <taxon>ecological metagenomes</taxon>
    </lineage>
</organism>
<feature type="domain" description="Tyr recombinase" evidence="2">
    <location>
        <begin position="22"/>
        <end position="120"/>
    </location>
</feature>
<dbReference type="Pfam" id="PF00589">
    <property type="entry name" value="Phage_integrase"/>
    <property type="match status" value="1"/>
</dbReference>
<sequence length="136" mass="15714">MTYVRRKTGTRLSIKVEPCLQEIVERYEEKTTHTPYVLPIITSTDEKQAYREYQNALSYYNKQLKRLSEMLDEDVPLSSYTPRHTWATTARDSNIPLSVISAGMGHSSENITRIYLSSLDNSIIDKANYKILSVFD</sequence>
<name>A0A645CJT0_9ZZZZ</name>
<accession>A0A645CJT0</accession>
<evidence type="ECO:0000313" key="3">
    <source>
        <dbReference type="EMBL" id="MPM77216.1"/>
    </source>
</evidence>
<keyword evidence="1" id="KW-0233">DNA recombination</keyword>
<dbReference type="SUPFAM" id="SSF56349">
    <property type="entry name" value="DNA breaking-rejoining enzymes"/>
    <property type="match status" value="1"/>
</dbReference>
<dbReference type="GO" id="GO:0006310">
    <property type="term" value="P:DNA recombination"/>
    <property type="evidence" value="ECO:0007669"/>
    <property type="project" value="UniProtKB-KW"/>
</dbReference>
<dbReference type="GO" id="GO:0003677">
    <property type="term" value="F:DNA binding"/>
    <property type="evidence" value="ECO:0007669"/>
    <property type="project" value="InterPro"/>
</dbReference>
<dbReference type="InterPro" id="IPR013762">
    <property type="entry name" value="Integrase-like_cat_sf"/>
</dbReference>
<gene>
    <name evidence="3" type="ORF">SDC9_124216</name>
</gene>
<protein>
    <recommendedName>
        <fullName evidence="2">Tyr recombinase domain-containing protein</fullName>
    </recommendedName>
</protein>